<accession>A0A2I1C1D0</accession>
<evidence type="ECO:0000313" key="7">
    <source>
        <dbReference type="EMBL" id="PKX91447.1"/>
    </source>
</evidence>
<reference evidence="8" key="1">
    <citation type="journal article" date="2018" name="Proc. Natl. Acad. Sci. U.S.A.">
        <title>Linking secondary metabolites to gene clusters through genome sequencing of six diverse Aspergillus species.</title>
        <authorList>
            <person name="Kaerboelling I."/>
            <person name="Vesth T.C."/>
            <person name="Frisvad J.C."/>
            <person name="Nybo J.L."/>
            <person name="Theobald S."/>
            <person name="Kuo A."/>
            <person name="Bowyer P."/>
            <person name="Matsuda Y."/>
            <person name="Mondo S."/>
            <person name="Lyhne E.K."/>
            <person name="Kogle M.E."/>
            <person name="Clum A."/>
            <person name="Lipzen A."/>
            <person name="Salamov A."/>
            <person name="Ngan C.Y."/>
            <person name="Daum C."/>
            <person name="Chiniquy J."/>
            <person name="Barry K."/>
            <person name="LaButti K."/>
            <person name="Haridas S."/>
            <person name="Simmons B.A."/>
            <person name="Magnuson J.K."/>
            <person name="Mortensen U.H."/>
            <person name="Larsen T.O."/>
            <person name="Grigoriev I.V."/>
            <person name="Baker S.E."/>
            <person name="Andersen M.R."/>
        </authorList>
    </citation>
    <scope>NUCLEOTIDE SEQUENCE [LARGE SCALE GENOMIC DNA]</scope>
    <source>
        <strain evidence="8">IBT 16806</strain>
    </source>
</reference>
<dbReference type="AlphaFoldDB" id="A0A2I1C1D0"/>
<dbReference type="PROSITE" id="PS51387">
    <property type="entry name" value="FAD_PCMH"/>
    <property type="match status" value="1"/>
</dbReference>
<evidence type="ECO:0000259" key="6">
    <source>
        <dbReference type="PROSITE" id="PS51387"/>
    </source>
</evidence>
<evidence type="ECO:0000256" key="3">
    <source>
        <dbReference type="ARBA" id="ARBA00022827"/>
    </source>
</evidence>
<dbReference type="InterPro" id="IPR050416">
    <property type="entry name" value="FAD-linked_Oxidoreductase"/>
</dbReference>
<dbReference type="Pfam" id="PF01565">
    <property type="entry name" value="FAD_binding_4"/>
    <property type="match status" value="1"/>
</dbReference>
<dbReference type="SUPFAM" id="SSF56176">
    <property type="entry name" value="FAD-binding/transporter-associated domain-like"/>
    <property type="match status" value="1"/>
</dbReference>
<organism evidence="7 8">
    <name type="scientific">Aspergillus novofumigatus (strain IBT 16806)</name>
    <dbReference type="NCBI Taxonomy" id="1392255"/>
    <lineage>
        <taxon>Eukaryota</taxon>
        <taxon>Fungi</taxon>
        <taxon>Dikarya</taxon>
        <taxon>Ascomycota</taxon>
        <taxon>Pezizomycotina</taxon>
        <taxon>Eurotiomycetes</taxon>
        <taxon>Eurotiomycetidae</taxon>
        <taxon>Eurotiales</taxon>
        <taxon>Aspergillaceae</taxon>
        <taxon>Aspergillus</taxon>
        <taxon>Aspergillus subgen. Fumigati</taxon>
    </lineage>
</organism>
<dbReference type="InterPro" id="IPR016169">
    <property type="entry name" value="FAD-bd_PCMH_sub2"/>
</dbReference>
<dbReference type="PANTHER" id="PTHR42973">
    <property type="entry name" value="BINDING OXIDOREDUCTASE, PUTATIVE (AFU_ORTHOLOGUE AFUA_1G17690)-RELATED"/>
    <property type="match status" value="1"/>
</dbReference>
<evidence type="ECO:0000256" key="2">
    <source>
        <dbReference type="ARBA" id="ARBA00022630"/>
    </source>
</evidence>
<proteinExistence type="inferred from homology"/>
<evidence type="ECO:0000256" key="5">
    <source>
        <dbReference type="ARBA" id="ARBA00023604"/>
    </source>
</evidence>
<comment type="similarity">
    <text evidence="1">Belongs to the oxygen-dependent FAD-linked oxidoreductase family.</text>
</comment>
<gene>
    <name evidence="7" type="ORF">P174DRAFT_462008</name>
</gene>
<dbReference type="VEuPathDB" id="FungiDB:P174DRAFT_462008"/>
<keyword evidence="8" id="KW-1185">Reference proteome</keyword>
<dbReference type="PANTHER" id="PTHR42973:SF53">
    <property type="entry name" value="FAD-BINDING PCMH-TYPE DOMAIN-CONTAINING PROTEIN-RELATED"/>
    <property type="match status" value="1"/>
</dbReference>
<dbReference type="GO" id="GO:0071949">
    <property type="term" value="F:FAD binding"/>
    <property type="evidence" value="ECO:0007669"/>
    <property type="project" value="InterPro"/>
</dbReference>
<dbReference type="InterPro" id="IPR016166">
    <property type="entry name" value="FAD-bd_PCMH"/>
</dbReference>
<dbReference type="RefSeq" id="XP_024680042.1">
    <property type="nucleotide sequence ID" value="XM_024830081.1"/>
</dbReference>
<evidence type="ECO:0000313" key="8">
    <source>
        <dbReference type="Proteomes" id="UP000234474"/>
    </source>
</evidence>
<dbReference type="Proteomes" id="UP000234474">
    <property type="component" value="Unassembled WGS sequence"/>
</dbReference>
<evidence type="ECO:0000256" key="4">
    <source>
        <dbReference type="ARBA" id="ARBA00023002"/>
    </source>
</evidence>
<dbReference type="STRING" id="1392255.A0A2I1C1D0"/>
<dbReference type="Gene3D" id="3.30.465.10">
    <property type="match status" value="1"/>
</dbReference>
<dbReference type="OMA" id="GMTWYDV"/>
<keyword evidence="3" id="KW-0274">FAD</keyword>
<comment type="caution">
    <text evidence="7">The sequence shown here is derived from an EMBL/GenBank/DDBJ whole genome shotgun (WGS) entry which is preliminary data.</text>
</comment>
<dbReference type="OrthoDB" id="2151789at2759"/>
<dbReference type="GeneID" id="36537407"/>
<dbReference type="InterPro" id="IPR006094">
    <property type="entry name" value="Oxid_FAD_bind_N"/>
</dbReference>
<dbReference type="EMBL" id="MSZS01000006">
    <property type="protein sequence ID" value="PKX91447.1"/>
    <property type="molecule type" value="Genomic_DNA"/>
</dbReference>
<dbReference type="GO" id="GO:0016491">
    <property type="term" value="F:oxidoreductase activity"/>
    <property type="evidence" value="ECO:0007669"/>
    <property type="project" value="UniProtKB-KW"/>
</dbReference>
<dbReference type="InterPro" id="IPR044053">
    <property type="entry name" value="AsaB-like"/>
</dbReference>
<sequence>MYFDPDLTRCLSLAGLAAANFNVSATGTPCACALLESTYADKLIFPSSANYTVEATSYWDVRSDLHPSCIFLPTTADEVANAVKILTHCDAHFAVRGGGHMNFPGANNIDNGVLIALSGMDQFTVHNGTIDVGPGMTWYDVYSALDPYGRIAIGGRLKTIGVPGLTLIGGVHYFINKYGFAMDNVVRYEVVLGNGTQVVASATSHPDLFWALKGGANNFGIVTKFTLKTFAIPNISTTIQSFNESGIFDYITALCDLVKLDEPNPIAAGGVFTIGYNATTKVSSASLIGVQEGVSRPPSQFANFTAIPGVSKMHNVTTGKQFASGLITPNQMFRVMFSHHTVQPDPETLYSIYRAWKTAVDEISDVQGLYPTFVMNPSPAGAARVARTNGIGNVWGLEEQPMIWWQFSTGWDLASDDIRVQTWSRRLTESLHAINRKKGISSEFVYMGDAGEWQDPFAGFPEANVQRMKAVRAAYDPLRIFSRLNWDIQTELNYWRGTNEPIIVDFAKPDGKQKFAEIETQGAKHPVLIHDIRGTEDQYTLETHGFQYFHDEVPELDDWTDEQKVINTLIPKSEELVRKIRQPRPAHSVHTDFTVAGALRHLETTVSDQERLKSLLSSRVMIINVWRPLKTVHRDPLAVCDWRSTSPQQDIVPFRLVLPQGWNELSKVQYSKHHQWYYLSKQQRDEPLVFKQFDSGKLEEGGCTLPHSAFEHPSMMDREPRQSIEIKMFAFL</sequence>
<keyword evidence="2" id="KW-0285">Flavoprotein</keyword>
<dbReference type="NCBIfam" id="NF041278">
    <property type="entry name" value="CmcJ_NvfI_EfuI"/>
    <property type="match status" value="1"/>
</dbReference>
<feature type="domain" description="FAD-binding PCMH-type" evidence="6">
    <location>
        <begin position="63"/>
        <end position="232"/>
    </location>
</feature>
<comment type="similarity">
    <text evidence="5">Belongs to the asaB hydroxylase/desaturase family.</text>
</comment>
<keyword evidence="4" id="KW-0560">Oxidoreductase</keyword>
<dbReference type="InterPro" id="IPR036318">
    <property type="entry name" value="FAD-bd_PCMH-like_sf"/>
</dbReference>
<evidence type="ECO:0000256" key="1">
    <source>
        <dbReference type="ARBA" id="ARBA00005466"/>
    </source>
</evidence>
<name>A0A2I1C1D0_ASPN1</name>
<protein>
    <recommendedName>
        <fullName evidence="6">FAD-binding PCMH-type domain-containing protein</fullName>
    </recommendedName>
</protein>